<dbReference type="Proteomes" id="UP000699865">
    <property type="component" value="Unassembled WGS sequence"/>
</dbReference>
<feature type="domain" description="NAD-dependent epimerase/dehydratase" evidence="1">
    <location>
        <begin position="3"/>
        <end position="219"/>
    </location>
</feature>
<proteinExistence type="predicted"/>
<dbReference type="PANTHER" id="PTHR48079">
    <property type="entry name" value="PROTEIN YEEZ"/>
    <property type="match status" value="1"/>
</dbReference>
<name>A0ABS6L6W4_9GAMM</name>
<sequence length="298" mass="31837">MRVFVTGATGFVGSAVVQELLRAGHQVLGLARSDAAAQALTDVGAGVHRGSIEDPESLTSGAEQADGVIHMAFIHDFSRFEENCEKDRQAIGVLGAALKGTNKPLIVTSGTATARMNTGRLVTENDLADPHGQNFRVASDLAVAKLAEQGVRVSLVRLPPSVHGEGDHGFVPLIIAMAREKGESAYPGDGENCWPAVHRFDAARVFVLALEKGAQNAIYHASAEEGVPFREIATMIGKHLNLPVVSKNAQEAAAHFGWFTHFASLNNPTSSQITRDVLGWKPEHQDLLTDIDTAGYFK</sequence>
<evidence type="ECO:0000259" key="1">
    <source>
        <dbReference type="Pfam" id="PF01370"/>
    </source>
</evidence>
<dbReference type="InterPro" id="IPR051783">
    <property type="entry name" value="NAD(P)-dependent_oxidoreduct"/>
</dbReference>
<dbReference type="RefSeq" id="WP_217139107.1">
    <property type="nucleotide sequence ID" value="NZ_JAFMOU010000071.1"/>
</dbReference>
<protein>
    <submittedName>
        <fullName evidence="2">SDR family oxidoreductase</fullName>
    </submittedName>
</protein>
<dbReference type="EMBL" id="JAFMOU010000071">
    <property type="protein sequence ID" value="MBU9837182.1"/>
    <property type="molecule type" value="Genomic_DNA"/>
</dbReference>
<organism evidence="2 3">
    <name type="scientific">Rahnella perminowiae</name>
    <dbReference type="NCBI Taxonomy" id="2816244"/>
    <lineage>
        <taxon>Bacteria</taxon>
        <taxon>Pseudomonadati</taxon>
        <taxon>Pseudomonadota</taxon>
        <taxon>Gammaproteobacteria</taxon>
        <taxon>Enterobacterales</taxon>
        <taxon>Yersiniaceae</taxon>
        <taxon>Rahnella</taxon>
    </lineage>
</organism>
<dbReference type="CDD" id="cd05262">
    <property type="entry name" value="SDR_a7"/>
    <property type="match status" value="1"/>
</dbReference>
<evidence type="ECO:0000313" key="2">
    <source>
        <dbReference type="EMBL" id="MBU9837182.1"/>
    </source>
</evidence>
<dbReference type="Pfam" id="PF01370">
    <property type="entry name" value="Epimerase"/>
    <property type="match status" value="1"/>
</dbReference>
<comment type="caution">
    <text evidence="2">The sequence shown here is derived from an EMBL/GenBank/DDBJ whole genome shotgun (WGS) entry which is preliminary data.</text>
</comment>
<keyword evidence="3" id="KW-1185">Reference proteome</keyword>
<accession>A0ABS6L6W4</accession>
<gene>
    <name evidence="2" type="ORF">J1786_20480</name>
</gene>
<dbReference type="PANTHER" id="PTHR48079:SF6">
    <property type="entry name" value="NAD(P)-BINDING DOMAIN-CONTAINING PROTEIN-RELATED"/>
    <property type="match status" value="1"/>
</dbReference>
<dbReference type="InterPro" id="IPR001509">
    <property type="entry name" value="Epimerase_deHydtase"/>
</dbReference>
<reference evidence="2 3" key="1">
    <citation type="submission" date="2021-03" db="EMBL/GenBank/DDBJ databases">
        <title>Five novel Rahnella species.</title>
        <authorList>
            <person name="Brady C."/>
            <person name="Asselin J."/>
            <person name="Beer S."/>
            <person name="Bruberg M.B."/>
            <person name="Crampton B."/>
            <person name="Venter S."/>
            <person name="Arnold D."/>
            <person name="Denman S."/>
        </authorList>
    </citation>
    <scope>NUCLEOTIDE SEQUENCE [LARGE SCALE GENOMIC DNA]</scope>
    <source>
        <strain evidence="2 3">L72c</strain>
    </source>
</reference>
<evidence type="ECO:0000313" key="3">
    <source>
        <dbReference type="Proteomes" id="UP000699865"/>
    </source>
</evidence>